<feature type="compositionally biased region" description="Acidic residues" evidence="1">
    <location>
        <begin position="511"/>
        <end position="520"/>
    </location>
</feature>
<evidence type="ECO:0000313" key="4">
    <source>
        <dbReference type="Proteomes" id="UP000078396"/>
    </source>
</evidence>
<protein>
    <recommendedName>
        <fullName evidence="5">PE-PPE domain-containing protein</fullName>
    </recommendedName>
</protein>
<evidence type="ECO:0000313" key="3">
    <source>
        <dbReference type="EMBL" id="OAN37620.1"/>
    </source>
</evidence>
<feature type="chain" id="PRO_5038596685" description="PE-PPE domain-containing protein" evidence="2">
    <location>
        <begin position="33"/>
        <end position="575"/>
    </location>
</feature>
<sequence>MNLRRTRISMDVVRARRSALSAALISSALATATVHGAPTADATCFSIFGIGNGNGCTSNPTSFALAIGEGATADATTGFFGGAFAMGNNARATSAYTAFTLANAVGDNASASAMFSLFSLLGQLGTGSTAVIGGPNLAVGISTGVGSQQTNIIGGFNVVAHVGPGTAAALGGTQLVLGFSGGSTPHTVGSTGLGNIAIQLGPGSTQTIGGINLAIGASPWGSGAQTTLAGLLGTVALNILGNGNAATQGAFGGAVNLFGTSSAQMAGIFATALNILGNGNTVTVLPGALLSVAFGLLSNNVTVEAGPGPLSFQGAVFQNGLAVGQAMAAAIENVSAPVDGATYAASRTLGDALSSALAGDVGSAFTALASLPKSVLDAFLFGYDVDGMGPADPVPGLLSVKDPDCTTQCHDGGPIYQLLVGLPKAITTALTNIRAAAADSNTVDAADDQGADAPPASALPPDDSAPPPEDSSETDEPATAPEADDEATPPLADDVDEALEIGDIDGATVDVIDEEGDDGGADTSKEPSETSESPGDQTETENSSDGSGTNSSADGDSRPERAGKHRADGPRHATK</sequence>
<evidence type="ECO:0000256" key="2">
    <source>
        <dbReference type="SAM" id="SignalP"/>
    </source>
</evidence>
<evidence type="ECO:0000256" key="1">
    <source>
        <dbReference type="SAM" id="MobiDB-lite"/>
    </source>
</evidence>
<gene>
    <name evidence="3" type="ORF">A4X20_22075</name>
</gene>
<keyword evidence="2" id="KW-0732">Signal</keyword>
<evidence type="ECO:0008006" key="5">
    <source>
        <dbReference type="Google" id="ProtNLM"/>
    </source>
</evidence>
<feature type="compositionally biased region" description="Basic and acidic residues" evidence="1">
    <location>
        <begin position="555"/>
        <end position="575"/>
    </location>
</feature>
<feature type="compositionally biased region" description="Acidic residues" evidence="1">
    <location>
        <begin position="470"/>
        <end position="503"/>
    </location>
</feature>
<accession>A0A178LV82</accession>
<feature type="region of interest" description="Disordered" evidence="1">
    <location>
        <begin position="441"/>
        <end position="575"/>
    </location>
</feature>
<feature type="compositionally biased region" description="Polar residues" evidence="1">
    <location>
        <begin position="535"/>
        <end position="554"/>
    </location>
</feature>
<dbReference type="AlphaFoldDB" id="A0A178LV82"/>
<comment type="caution">
    <text evidence="3">The sequence shown here is derived from an EMBL/GenBank/DDBJ whole genome shotgun (WGS) entry which is preliminary data.</text>
</comment>
<feature type="signal peptide" evidence="2">
    <location>
        <begin position="1"/>
        <end position="32"/>
    </location>
</feature>
<reference evidence="3 4" key="1">
    <citation type="submission" date="2016-04" db="EMBL/GenBank/DDBJ databases">
        <title>Draft Genome Sequences of Staphylococcus capitis Strain H36, S. capitis Strain H65, S. cohnii Strain H62, S. hominis Strain H69, Mycobacterium iranicum Strain H39, Plantibacter sp. Strain H53, Pseudomonas oryzihabitans Strain H72, and Microbacterium sp. Strain H83, isolated from residential settings.</title>
        <authorList>
            <person name="Lymperopoulou D."/>
            <person name="Adams R.I."/>
            <person name="Lindow S."/>
            <person name="Coil D.A."/>
            <person name="Jospin G."/>
            <person name="Eisen J.A."/>
        </authorList>
    </citation>
    <scope>NUCLEOTIDE SEQUENCE [LARGE SCALE GENOMIC DNA]</scope>
    <source>
        <strain evidence="3 4">H39</strain>
    </source>
</reference>
<proteinExistence type="predicted"/>
<organism evidence="3 4">
    <name type="scientific">Mycolicibacterium iranicum</name>
    <name type="common">Mycobacterium iranicum</name>
    <dbReference type="NCBI Taxonomy" id="912594"/>
    <lineage>
        <taxon>Bacteria</taxon>
        <taxon>Bacillati</taxon>
        <taxon>Actinomycetota</taxon>
        <taxon>Actinomycetes</taxon>
        <taxon>Mycobacteriales</taxon>
        <taxon>Mycobacteriaceae</taxon>
        <taxon>Mycolicibacterium</taxon>
    </lineage>
</organism>
<feature type="compositionally biased region" description="Low complexity" evidence="1">
    <location>
        <begin position="451"/>
        <end position="462"/>
    </location>
</feature>
<dbReference type="Proteomes" id="UP000078396">
    <property type="component" value="Unassembled WGS sequence"/>
</dbReference>
<name>A0A178LV82_MYCIR</name>
<dbReference type="EMBL" id="LWCS01000026">
    <property type="protein sequence ID" value="OAN37620.1"/>
    <property type="molecule type" value="Genomic_DNA"/>
</dbReference>